<evidence type="ECO:0000313" key="2">
    <source>
        <dbReference type="Proteomes" id="UP000751190"/>
    </source>
</evidence>
<organism evidence="1 2">
    <name type="scientific">Diacronema lutheri</name>
    <name type="common">Unicellular marine alga</name>
    <name type="synonym">Monochrysis lutheri</name>
    <dbReference type="NCBI Taxonomy" id="2081491"/>
    <lineage>
        <taxon>Eukaryota</taxon>
        <taxon>Haptista</taxon>
        <taxon>Haptophyta</taxon>
        <taxon>Pavlovophyceae</taxon>
        <taxon>Pavlovales</taxon>
        <taxon>Pavlovaceae</taxon>
        <taxon>Diacronema</taxon>
    </lineage>
</organism>
<gene>
    <name evidence="1" type="ORF">KFE25_008110</name>
</gene>
<accession>A0A8J6CD37</accession>
<dbReference type="SUPFAM" id="SSF48452">
    <property type="entry name" value="TPR-like"/>
    <property type="match status" value="1"/>
</dbReference>
<reference evidence="1" key="1">
    <citation type="submission" date="2021-05" db="EMBL/GenBank/DDBJ databases">
        <title>The genome of the haptophyte Pavlova lutheri (Diacronema luteri, Pavlovales) - a model for lipid biosynthesis in eukaryotic algae.</title>
        <authorList>
            <person name="Hulatt C.J."/>
            <person name="Posewitz M.C."/>
        </authorList>
    </citation>
    <scope>NUCLEOTIDE SEQUENCE</scope>
    <source>
        <strain evidence="1">NIVA-4/92</strain>
    </source>
</reference>
<dbReference type="OrthoDB" id="46846at2759"/>
<sequence>MADDAEAWFYAAQDAADVGRARDAARLYERAIDACGTLHPIARDADLWPRAGPPSASARAALIASVASNALGELRLDEALEAGFPSRAHDCEPLRAAVARFEAALRAWPYNAPALCSLAQICRDSGRAEQALALLDRLLALSTLDAAQDDACSAWRAAWVFTPRRAAVAAGAMTAALVRSQRGEHAAATPILRRFGLRLRLSPAVWAAAAAPASHALPCPAPRLTAGQAAVPPVRLFADAVPPALASTLCAAFAPGAAFWRQTGYHTASVEKRYFTFFYDVRAARPSNAVEALIAHLHPLLARDDVACAEWWAHTRPVGRHPGHELHYDLEEGVMEASGRVLHPLVSSVVYLSGSAKSGPTIVLDERLDAGQLARRCWLAHPRTRALLTFDGALLHGVLPVDGPVGDEHRLTLLVAWYGEDARRASSRRRSALRPQGAVPRVSRRTTWPLDIPLDMACGGEEELAQATASALPATTRELPIVEIDHPWEEVTMAPHGVAVHARPRRSALGARAEAALEIPTHLDQHFFLRSPDDVACRHRV</sequence>
<dbReference type="InterPro" id="IPR011990">
    <property type="entry name" value="TPR-like_helical_dom_sf"/>
</dbReference>
<evidence type="ECO:0000313" key="1">
    <source>
        <dbReference type="EMBL" id="KAG8466731.1"/>
    </source>
</evidence>
<keyword evidence="2" id="KW-1185">Reference proteome</keyword>
<dbReference type="Proteomes" id="UP000751190">
    <property type="component" value="Unassembled WGS sequence"/>
</dbReference>
<protein>
    <submittedName>
        <fullName evidence="1">Uncharacterized protein</fullName>
    </submittedName>
</protein>
<dbReference type="Gene3D" id="1.25.40.10">
    <property type="entry name" value="Tetratricopeptide repeat domain"/>
    <property type="match status" value="1"/>
</dbReference>
<name>A0A8J6CD37_DIALT</name>
<dbReference type="AlphaFoldDB" id="A0A8J6CD37"/>
<proteinExistence type="predicted"/>
<comment type="caution">
    <text evidence="1">The sequence shown here is derived from an EMBL/GenBank/DDBJ whole genome shotgun (WGS) entry which is preliminary data.</text>
</comment>
<dbReference type="EMBL" id="JAGTXO010000007">
    <property type="protein sequence ID" value="KAG8466731.1"/>
    <property type="molecule type" value="Genomic_DNA"/>
</dbReference>